<feature type="signal peptide" evidence="2">
    <location>
        <begin position="1"/>
        <end position="27"/>
    </location>
</feature>
<feature type="domain" description="SLH" evidence="3">
    <location>
        <begin position="81"/>
        <end position="144"/>
    </location>
</feature>
<organism evidence="4 5">
    <name type="scientific">Intestinimonas massiliensis</name>
    <name type="common">ex Afouda et al. 2020</name>
    <dbReference type="NCBI Taxonomy" id="1673721"/>
    <lineage>
        <taxon>Bacteria</taxon>
        <taxon>Bacillati</taxon>
        <taxon>Bacillota</taxon>
        <taxon>Clostridia</taxon>
        <taxon>Eubacteriales</taxon>
        <taxon>Intestinimonas</taxon>
    </lineage>
</organism>
<evidence type="ECO:0000256" key="1">
    <source>
        <dbReference type="ARBA" id="ARBA00022737"/>
    </source>
</evidence>
<accession>A0AAW5JGH9</accession>
<proteinExistence type="predicted"/>
<dbReference type="Pfam" id="PF00395">
    <property type="entry name" value="SLH"/>
    <property type="match status" value="1"/>
</dbReference>
<gene>
    <name evidence="4" type="ORF">NE579_00355</name>
</gene>
<comment type="caution">
    <text evidence="4">The sequence shown here is derived from an EMBL/GenBank/DDBJ whole genome shotgun (WGS) entry which is preliminary data.</text>
</comment>
<feature type="chain" id="PRO_5043711564" evidence="2">
    <location>
        <begin position="28"/>
        <end position="621"/>
    </location>
</feature>
<sequence>MKKRVASALLCAVLVLSLLPAARAAQAPTEAEAAQVLSALDIMTGNENGDLMLGRAVTRAEFTKLVVAASPLRDNVGPETATDPYPDVPRTHWAAGYVAAAVSAGLVRGNLYGYFEPDRNITLAEGVTMVLRLLGYRDSDFTGAYPAGQMAKYRALGLDAGVPTTASNGELTRRDALYLFYNLLTAKTADSSAYLLDVLKPGEHLVTPSGTINTVALVNAAMEGPVVASGGWQSKLPFDLSTAKVYRGGSASTLSAVAANDVVYYSKSMRTLWVYSNKVTGSIEAITPASSPTSVTVAGKSYSIETPAAAYDLSDLGPFRVGDSVTLLLGRDNQVAAVLDPVRTSSTVYGMVTAVETASYEDASGNPYTASTLTVQATDGNTYSYRWDQKNLKAGALVQVTTNGGSVQVTRLSGSGISGKVSTDGTRLGSYALADDVEILDTYGDTQAVRVYPSRLKGVSLRESDVRFYQLDEHGAVRRLILNEVTGDMHRYGVLTHISETDMGMAVSGVYEYDIGGVQQAPITGATLYNVKTGPFQLKQDADGVKLSNLNEVTLTSVDGKTAYAGSRTYPLSDTVAVYELRGNTYYYSSLSLVSGGDYTLTGYYDKPADQGGCIRVIVAR</sequence>
<evidence type="ECO:0000313" key="5">
    <source>
        <dbReference type="Proteomes" id="UP001204562"/>
    </source>
</evidence>
<keyword evidence="1" id="KW-0677">Repeat</keyword>
<name>A0AAW5JGH9_9FIRM</name>
<evidence type="ECO:0000259" key="3">
    <source>
        <dbReference type="PROSITE" id="PS51272"/>
    </source>
</evidence>
<dbReference type="InterPro" id="IPR001119">
    <property type="entry name" value="SLH_dom"/>
</dbReference>
<dbReference type="AlphaFoldDB" id="A0AAW5JGH9"/>
<dbReference type="Proteomes" id="UP001204562">
    <property type="component" value="Unassembled WGS sequence"/>
</dbReference>
<keyword evidence="2" id="KW-0732">Signal</keyword>
<dbReference type="RefSeq" id="WP_256302853.1">
    <property type="nucleotide sequence ID" value="NZ_JANFYS010000001.1"/>
</dbReference>
<dbReference type="PROSITE" id="PS51272">
    <property type="entry name" value="SLH"/>
    <property type="match status" value="1"/>
</dbReference>
<evidence type="ECO:0000256" key="2">
    <source>
        <dbReference type="SAM" id="SignalP"/>
    </source>
</evidence>
<evidence type="ECO:0000313" key="4">
    <source>
        <dbReference type="EMBL" id="MCQ4768917.1"/>
    </source>
</evidence>
<dbReference type="EMBL" id="JANFYS010000001">
    <property type="protein sequence ID" value="MCQ4768917.1"/>
    <property type="molecule type" value="Genomic_DNA"/>
</dbReference>
<reference evidence="4" key="1">
    <citation type="submission" date="2022-06" db="EMBL/GenBank/DDBJ databases">
        <title>Isolation of gut microbiota from human fecal samples.</title>
        <authorList>
            <person name="Pamer E.G."/>
            <person name="Barat B."/>
            <person name="Waligurski E."/>
            <person name="Medina S."/>
            <person name="Paddock L."/>
            <person name="Mostad J."/>
        </authorList>
    </citation>
    <scope>NUCLEOTIDE SEQUENCE</scope>
    <source>
        <strain evidence="4">DFI.9.91</strain>
    </source>
</reference>
<protein>
    <submittedName>
        <fullName evidence="4">S-layer homology domain-containing protein</fullName>
    </submittedName>
</protein>